<feature type="region of interest" description="Disordered" evidence="1">
    <location>
        <begin position="1"/>
        <end position="84"/>
    </location>
</feature>
<keyword evidence="3" id="KW-1185">Reference proteome</keyword>
<sequence length="157" mass="17371">MEIWSGSSPTSVNRDRSSFSGAAIGRSPPRIDQDEDEDEPEEPDEPDFEPDEREEPDFAVDDDFAPDDDPFDADDFDAEDFDAEDFDAEDFDAVDPEDVEPEPPSPPVTCRTSFFAPSSTVSPTSPARAIAKSFAVWTPSWTVGWFHTRSAAVRICS</sequence>
<dbReference type="EMBL" id="BAAAPW010000002">
    <property type="protein sequence ID" value="GAA2030938.1"/>
    <property type="molecule type" value="Genomic_DNA"/>
</dbReference>
<organism evidence="2 3">
    <name type="scientific">Agromyces tropicus</name>
    <dbReference type="NCBI Taxonomy" id="555371"/>
    <lineage>
        <taxon>Bacteria</taxon>
        <taxon>Bacillati</taxon>
        <taxon>Actinomycetota</taxon>
        <taxon>Actinomycetes</taxon>
        <taxon>Micrococcales</taxon>
        <taxon>Microbacteriaceae</taxon>
        <taxon>Agromyces</taxon>
    </lineage>
</organism>
<dbReference type="Proteomes" id="UP001501196">
    <property type="component" value="Unassembled WGS sequence"/>
</dbReference>
<feature type="compositionally biased region" description="Polar residues" evidence="1">
    <location>
        <begin position="1"/>
        <end position="12"/>
    </location>
</feature>
<evidence type="ECO:0000313" key="3">
    <source>
        <dbReference type="Proteomes" id="UP001501196"/>
    </source>
</evidence>
<evidence type="ECO:0000313" key="2">
    <source>
        <dbReference type="EMBL" id="GAA2030938.1"/>
    </source>
</evidence>
<protein>
    <submittedName>
        <fullName evidence="2">Uncharacterized protein</fullName>
    </submittedName>
</protein>
<evidence type="ECO:0000256" key="1">
    <source>
        <dbReference type="SAM" id="MobiDB-lite"/>
    </source>
</evidence>
<reference evidence="3" key="1">
    <citation type="journal article" date="2019" name="Int. J. Syst. Evol. Microbiol.">
        <title>The Global Catalogue of Microorganisms (GCM) 10K type strain sequencing project: providing services to taxonomists for standard genome sequencing and annotation.</title>
        <authorList>
            <consortium name="The Broad Institute Genomics Platform"/>
            <consortium name="The Broad Institute Genome Sequencing Center for Infectious Disease"/>
            <person name="Wu L."/>
            <person name="Ma J."/>
        </authorList>
    </citation>
    <scope>NUCLEOTIDE SEQUENCE [LARGE SCALE GENOMIC DNA]</scope>
    <source>
        <strain evidence="3">JCM 15672</strain>
    </source>
</reference>
<gene>
    <name evidence="2" type="ORF">GCM10009819_13410</name>
</gene>
<comment type="caution">
    <text evidence="2">The sequence shown here is derived from an EMBL/GenBank/DDBJ whole genome shotgun (WGS) entry which is preliminary data.</text>
</comment>
<accession>A0ABP5FR85</accession>
<name>A0ABP5FR85_9MICO</name>
<proteinExistence type="predicted"/>
<feature type="compositionally biased region" description="Acidic residues" evidence="1">
    <location>
        <begin position="33"/>
        <end position="84"/>
    </location>
</feature>